<reference evidence="1 2" key="1">
    <citation type="submission" date="2017-01" db="EMBL/GenBank/DDBJ databases">
        <title>Genome Analysis of Deinococcus marmoris KOPRI26562.</title>
        <authorList>
            <person name="Kim J.H."/>
            <person name="Oh H.-M."/>
        </authorList>
    </citation>
    <scope>NUCLEOTIDE SEQUENCE [LARGE SCALE GENOMIC DNA]</scope>
    <source>
        <strain evidence="1 2">KOPRI26562</strain>
    </source>
</reference>
<accession>A0A1U7NVY9</accession>
<gene>
    <name evidence="1" type="ORF">BOO71_0010042</name>
</gene>
<evidence type="ECO:0000313" key="1">
    <source>
        <dbReference type="EMBL" id="OLV17076.1"/>
    </source>
</evidence>
<keyword evidence="2" id="KW-1185">Reference proteome</keyword>
<dbReference type="STRING" id="249408.BOO71_0010042"/>
<organism evidence="1 2">
    <name type="scientific">Deinococcus marmoris</name>
    <dbReference type="NCBI Taxonomy" id="249408"/>
    <lineage>
        <taxon>Bacteria</taxon>
        <taxon>Thermotogati</taxon>
        <taxon>Deinococcota</taxon>
        <taxon>Deinococci</taxon>
        <taxon>Deinococcales</taxon>
        <taxon>Deinococcaceae</taxon>
        <taxon>Deinococcus</taxon>
    </lineage>
</organism>
<proteinExistence type="predicted"/>
<comment type="caution">
    <text evidence="1">The sequence shown here is derived from an EMBL/GenBank/DDBJ whole genome shotgun (WGS) entry which is preliminary data.</text>
</comment>
<protein>
    <submittedName>
        <fullName evidence="1">Uncharacterized protein</fullName>
    </submittedName>
</protein>
<evidence type="ECO:0000313" key="2">
    <source>
        <dbReference type="Proteomes" id="UP000186607"/>
    </source>
</evidence>
<dbReference type="AlphaFoldDB" id="A0A1U7NVY9"/>
<dbReference type="Proteomes" id="UP000186607">
    <property type="component" value="Unassembled WGS sequence"/>
</dbReference>
<sequence>MQESALSRFLRETDGIRMSRPPKWGRFLWAVGLMEADYIRLFAY</sequence>
<dbReference type="EMBL" id="MSTI01000115">
    <property type="protein sequence ID" value="OLV17076.1"/>
    <property type="molecule type" value="Genomic_DNA"/>
</dbReference>
<name>A0A1U7NVY9_9DEIO</name>